<name>E6QK02_9ZZZZ</name>
<gene>
    <name evidence="1" type="ORF">CARN6_0919</name>
</gene>
<evidence type="ECO:0000313" key="1">
    <source>
        <dbReference type="EMBL" id="CBI07569.1"/>
    </source>
</evidence>
<proteinExistence type="predicted"/>
<organism evidence="1">
    <name type="scientific">mine drainage metagenome</name>
    <dbReference type="NCBI Taxonomy" id="410659"/>
    <lineage>
        <taxon>unclassified sequences</taxon>
        <taxon>metagenomes</taxon>
        <taxon>ecological metagenomes</taxon>
    </lineage>
</organism>
<comment type="caution">
    <text evidence="1">The sequence shown here is derived from an EMBL/GenBank/DDBJ whole genome shotgun (WGS) entry which is preliminary data.</text>
</comment>
<accession>E6QK02</accession>
<sequence>MGGAGSFKPEAASFSSQFISVDFSMAAKSANPRAIFSLILKMFTVR</sequence>
<dbReference type="EMBL" id="CABQ01000106">
    <property type="protein sequence ID" value="CBI07569.1"/>
    <property type="molecule type" value="Genomic_DNA"/>
</dbReference>
<dbReference type="AlphaFoldDB" id="E6QK02"/>
<protein>
    <submittedName>
        <fullName evidence="1">Uncharacterized protein</fullName>
    </submittedName>
</protein>
<reference evidence="1" key="1">
    <citation type="submission" date="2009-10" db="EMBL/GenBank/DDBJ databases">
        <title>Diversity of trophic interactions inside an arsenic-rich microbial ecosystem.</title>
        <authorList>
            <person name="Bertin P.N."/>
            <person name="Heinrich-Salmeron A."/>
            <person name="Pelletier E."/>
            <person name="Goulhen-Chollet F."/>
            <person name="Arsene-Ploetze F."/>
            <person name="Gallien S."/>
            <person name="Calteau A."/>
            <person name="Vallenet D."/>
            <person name="Casiot C."/>
            <person name="Chane-Woon-Ming B."/>
            <person name="Giloteaux L."/>
            <person name="Barakat M."/>
            <person name="Bonnefoy V."/>
            <person name="Bruneel O."/>
            <person name="Chandler M."/>
            <person name="Cleiss J."/>
            <person name="Duran R."/>
            <person name="Elbaz-Poulichet F."/>
            <person name="Fonknechten N."/>
            <person name="Lauga B."/>
            <person name="Mornico D."/>
            <person name="Ortet P."/>
            <person name="Schaeffer C."/>
            <person name="Siguier P."/>
            <person name="Alexander Thil Smith A."/>
            <person name="Van Dorsselaer A."/>
            <person name="Weissenbach J."/>
            <person name="Medigue C."/>
            <person name="Le Paslier D."/>
        </authorList>
    </citation>
    <scope>NUCLEOTIDE SEQUENCE</scope>
</reference>